<keyword evidence="4 6" id="KW-1133">Transmembrane helix</keyword>
<keyword evidence="8" id="KW-1185">Reference proteome</keyword>
<dbReference type="RefSeq" id="XP_007693574.1">
    <property type="nucleotide sequence ID" value="XM_007695384.1"/>
</dbReference>
<reference evidence="7 8" key="1">
    <citation type="journal article" date="2013" name="PLoS Genet.">
        <title>Comparative genome structure, secondary metabolite, and effector coding capacity across Cochliobolus pathogens.</title>
        <authorList>
            <person name="Condon B.J."/>
            <person name="Leng Y."/>
            <person name="Wu D."/>
            <person name="Bushley K.E."/>
            <person name="Ohm R.A."/>
            <person name="Otillar R."/>
            <person name="Martin J."/>
            <person name="Schackwitz W."/>
            <person name="Grimwood J."/>
            <person name="MohdZainudin N."/>
            <person name="Xue C."/>
            <person name="Wang R."/>
            <person name="Manning V.A."/>
            <person name="Dhillon B."/>
            <person name="Tu Z.J."/>
            <person name="Steffenson B.J."/>
            <person name="Salamov A."/>
            <person name="Sun H."/>
            <person name="Lowry S."/>
            <person name="LaButti K."/>
            <person name="Han J."/>
            <person name="Copeland A."/>
            <person name="Lindquist E."/>
            <person name="Barry K."/>
            <person name="Schmutz J."/>
            <person name="Baker S.E."/>
            <person name="Ciuffetti L.M."/>
            <person name="Grigoriev I.V."/>
            <person name="Zhong S."/>
            <person name="Turgeon B.G."/>
        </authorList>
    </citation>
    <scope>NUCLEOTIDE SEQUENCE [LARGE SCALE GENOMIC DNA]</scope>
    <source>
        <strain evidence="7 8">ATCC 44560</strain>
    </source>
</reference>
<dbReference type="KEGG" id="bor:COCMIDRAFT_31045"/>
<gene>
    <name evidence="7" type="ORF">COCMIDRAFT_31045</name>
</gene>
<feature type="transmembrane region" description="Helical" evidence="6">
    <location>
        <begin position="185"/>
        <end position="206"/>
    </location>
</feature>
<evidence type="ECO:0000256" key="4">
    <source>
        <dbReference type="ARBA" id="ARBA00022989"/>
    </source>
</evidence>
<dbReference type="GO" id="GO:0005774">
    <property type="term" value="C:vacuolar membrane"/>
    <property type="evidence" value="ECO:0007669"/>
    <property type="project" value="UniProtKB-SubCell"/>
</dbReference>
<evidence type="ECO:0000313" key="7">
    <source>
        <dbReference type="EMBL" id="EUC39913.1"/>
    </source>
</evidence>
<dbReference type="eggNOG" id="ENOG502QTJZ">
    <property type="taxonomic scope" value="Eukaryota"/>
</dbReference>
<evidence type="ECO:0000256" key="6">
    <source>
        <dbReference type="RuleBase" id="RU363073"/>
    </source>
</evidence>
<dbReference type="PANTHER" id="PTHR23519:SF5">
    <property type="entry name" value="AUTOPHAGY-RELATED PROTEIN"/>
    <property type="match status" value="1"/>
</dbReference>
<dbReference type="GO" id="GO:0012505">
    <property type="term" value="C:endomembrane system"/>
    <property type="evidence" value="ECO:0007669"/>
    <property type="project" value="UniProtKB-SubCell"/>
</dbReference>
<evidence type="ECO:0000256" key="3">
    <source>
        <dbReference type="ARBA" id="ARBA00022692"/>
    </source>
</evidence>
<keyword evidence="6" id="KW-0029">Amino-acid transport</keyword>
<dbReference type="InterPro" id="IPR050495">
    <property type="entry name" value="ATG22/LtaA_families"/>
</dbReference>
<feature type="transmembrane region" description="Helical" evidence="6">
    <location>
        <begin position="62"/>
        <end position="82"/>
    </location>
</feature>
<sequence>MATPDASFAPFSSLNKDSTAVGNNGLTLSNFAPTAFQNLVYAASRGAETLHFLGKTLTANSIVLLCNGISFAIQIIIFLLLGSFADFGTWRPNILIILSIVAFGIGFGWLGVHNGEDWKIGPGLYIVGLIVYQTTITFWTAAFLGLARNTEAVRTKAGQLTEGTITRDEYEFVDMMKRNEISNTAFYVQSIIEIFILAIIVGIMFSLHINDSAENNNWGLSVLIFFATGVWVICAIPGFVLEKRRPGQDPESNIVLA</sequence>
<dbReference type="AlphaFoldDB" id="W6YQX5"/>
<keyword evidence="6" id="KW-0926">Vacuole</keyword>
<dbReference type="OrthoDB" id="42657at2759"/>
<dbReference type="EMBL" id="KI964224">
    <property type="protein sequence ID" value="EUC39913.1"/>
    <property type="molecule type" value="Genomic_DNA"/>
</dbReference>
<dbReference type="HOGENOM" id="CLU_080477_0_0_1"/>
<dbReference type="GO" id="GO:0006914">
    <property type="term" value="P:autophagy"/>
    <property type="evidence" value="ECO:0007669"/>
    <property type="project" value="UniProtKB-KW"/>
</dbReference>
<dbReference type="STRING" id="930090.W6YQX5"/>
<comment type="caution">
    <text evidence="6">Lacks conserved residue(s) required for the propagation of feature annotation.</text>
</comment>
<dbReference type="GO" id="GO:0006865">
    <property type="term" value="P:amino acid transport"/>
    <property type="evidence" value="ECO:0007669"/>
    <property type="project" value="UniProtKB-KW"/>
</dbReference>
<feature type="non-terminal residue" evidence="7">
    <location>
        <position position="257"/>
    </location>
</feature>
<dbReference type="Proteomes" id="UP000054032">
    <property type="component" value="Unassembled WGS sequence"/>
</dbReference>
<evidence type="ECO:0000256" key="1">
    <source>
        <dbReference type="ARBA" id="ARBA00004127"/>
    </source>
</evidence>
<feature type="transmembrane region" description="Helical" evidence="6">
    <location>
        <begin position="124"/>
        <end position="146"/>
    </location>
</feature>
<protein>
    <recommendedName>
        <fullName evidence="6">Autophagy-related protein</fullName>
    </recommendedName>
</protein>
<dbReference type="Pfam" id="PF11700">
    <property type="entry name" value="ATG22"/>
    <property type="match status" value="1"/>
</dbReference>
<comment type="similarity">
    <text evidence="6">Belongs to the ATG22 family.</text>
</comment>
<evidence type="ECO:0000256" key="2">
    <source>
        <dbReference type="ARBA" id="ARBA00022448"/>
    </source>
</evidence>
<evidence type="ECO:0000313" key="8">
    <source>
        <dbReference type="Proteomes" id="UP000054032"/>
    </source>
</evidence>
<comment type="function">
    <text evidence="6">Vacuolar effluxer which mediate the efflux of amino acids resulting from autophagic degradation. The release of autophagic amino acids allows the maintenance of protein synthesis and viability during nitrogen starvation.</text>
</comment>
<keyword evidence="3 6" id="KW-0812">Transmembrane</keyword>
<proteinExistence type="inferred from homology"/>
<name>W6YQX5_COCMI</name>
<comment type="subcellular location">
    <subcellularLocation>
        <location evidence="1">Endomembrane system</location>
        <topology evidence="1">Multi-pass membrane protein</topology>
    </subcellularLocation>
    <subcellularLocation>
        <location evidence="6">Vacuole membrane</location>
        <topology evidence="6">Multi-pass membrane protein</topology>
    </subcellularLocation>
</comment>
<accession>W6YQX5</accession>
<keyword evidence="5 6" id="KW-0472">Membrane</keyword>
<dbReference type="InterPro" id="IPR024671">
    <property type="entry name" value="Atg22-like"/>
</dbReference>
<feature type="transmembrane region" description="Helical" evidence="6">
    <location>
        <begin position="218"/>
        <end position="241"/>
    </location>
</feature>
<keyword evidence="6" id="KW-0072">Autophagy</keyword>
<evidence type="ECO:0000256" key="5">
    <source>
        <dbReference type="ARBA" id="ARBA00023136"/>
    </source>
</evidence>
<keyword evidence="2 6" id="KW-0813">Transport</keyword>
<dbReference type="GeneID" id="19121793"/>
<feature type="transmembrane region" description="Helical" evidence="6">
    <location>
        <begin position="94"/>
        <end position="112"/>
    </location>
</feature>
<dbReference type="PANTHER" id="PTHR23519">
    <property type="entry name" value="AUTOPHAGY-RELATED PROTEIN 22"/>
    <property type="match status" value="1"/>
</dbReference>
<organism evidence="7 8">
    <name type="scientific">Bipolaris oryzae ATCC 44560</name>
    <dbReference type="NCBI Taxonomy" id="930090"/>
    <lineage>
        <taxon>Eukaryota</taxon>
        <taxon>Fungi</taxon>
        <taxon>Dikarya</taxon>
        <taxon>Ascomycota</taxon>
        <taxon>Pezizomycotina</taxon>
        <taxon>Dothideomycetes</taxon>
        <taxon>Pleosporomycetidae</taxon>
        <taxon>Pleosporales</taxon>
        <taxon>Pleosporineae</taxon>
        <taxon>Pleosporaceae</taxon>
        <taxon>Bipolaris</taxon>
    </lineage>
</organism>